<protein>
    <recommendedName>
        <fullName evidence="4">Nudix hydrolase domain-containing protein</fullName>
    </recommendedName>
</protein>
<dbReference type="Proteomes" id="UP000000496">
    <property type="component" value="Chromosome gsn.131"/>
</dbReference>
<evidence type="ECO:0000256" key="3">
    <source>
        <dbReference type="SAM" id="Phobius"/>
    </source>
</evidence>
<comment type="similarity">
    <text evidence="2">Belongs to the Nudix hydrolase family.</text>
</comment>
<keyword evidence="6" id="KW-1185">Reference proteome</keyword>
<reference key="1">
    <citation type="journal article" date="2011" name="Mol. Biol. Evol.">
        <title>Unity in variety -- the pan-genome of the Chlamydiae.</title>
        <authorList>
            <person name="Collingro A."/>
            <person name="Tischler P."/>
            <person name="Weinmaier T."/>
            <person name="Penz T."/>
            <person name="Heinz E."/>
            <person name="Brunham R.C."/>
            <person name="Read T.D."/>
            <person name="Bavoil P.M."/>
            <person name="Sachse K."/>
            <person name="Kahane S."/>
            <person name="Friedman M.G."/>
            <person name="Rattei T."/>
            <person name="Myers G.S.A."/>
            <person name="Horn M."/>
        </authorList>
    </citation>
    <scope>NUCLEOTIDE SEQUENCE</scope>
    <source>
        <strain>Z</strain>
    </source>
</reference>
<reference evidence="5 6" key="2">
    <citation type="journal article" date="2011" name="Mol. Biol. Evol.">
        <title>Unity in variety--the pan-genome of the Chlamydiae.</title>
        <authorList>
            <person name="Collingro A."/>
            <person name="Tischler P."/>
            <person name="Weinmaier T."/>
            <person name="Penz T."/>
            <person name="Heinz E."/>
            <person name="Brunham R.C."/>
            <person name="Read T.D."/>
            <person name="Bavoil P.M."/>
            <person name="Sachse K."/>
            <person name="Kahane S."/>
            <person name="Friedman M.G."/>
            <person name="Rattei T."/>
            <person name="Myers G.S."/>
            <person name="Horn M."/>
        </authorList>
    </citation>
    <scope>NUCLEOTIDE SEQUENCE [LARGE SCALE GENOMIC DNA]</scope>
    <source>
        <strain evidence="6">ATCC VR-1471 / Z</strain>
    </source>
</reference>
<dbReference type="InterPro" id="IPR015797">
    <property type="entry name" value="NUDIX_hydrolase-like_dom_sf"/>
</dbReference>
<dbReference type="Pfam" id="PF00293">
    <property type="entry name" value="NUDIX"/>
    <property type="match status" value="1"/>
</dbReference>
<gene>
    <name evidence="5" type="ordered locus">SNE_A14810</name>
</gene>
<keyword evidence="3" id="KW-1133">Transmembrane helix</keyword>
<organism evidence="5 6">
    <name type="scientific">Simkania negevensis (strain ATCC VR-1471 / DSM 27360 / Z)</name>
    <dbReference type="NCBI Taxonomy" id="331113"/>
    <lineage>
        <taxon>Bacteria</taxon>
        <taxon>Pseudomonadati</taxon>
        <taxon>Chlamydiota</taxon>
        <taxon>Chlamydiia</taxon>
        <taxon>Parachlamydiales</taxon>
        <taxon>Simkaniaceae</taxon>
        <taxon>Simkania</taxon>
    </lineage>
</organism>
<dbReference type="InterPro" id="IPR020476">
    <property type="entry name" value="Nudix_hydrolase"/>
</dbReference>
<name>F8L943_SIMNZ</name>
<dbReference type="AlphaFoldDB" id="F8L943"/>
<dbReference type="PROSITE" id="PS00893">
    <property type="entry name" value="NUDIX_BOX"/>
    <property type="match status" value="1"/>
</dbReference>
<evidence type="ECO:0000313" key="5">
    <source>
        <dbReference type="EMBL" id="CCB89358.1"/>
    </source>
</evidence>
<proteinExistence type="inferred from homology"/>
<sequence>MKKTMMDHSNESVNGILFSKDRSQILLIKRRDVPVWVLPGGGINTGESPEVAVLREMEEETGLKVKISRKIAEYTPLCRLARFTHFYECETIEGRPQTGDETRAIQFFSLNELPKRLPPPYPDWIKDAISSQTSLLKKEIASVTYFVMLKNLILHPLLVIRFLLTKIGITFNSK</sequence>
<evidence type="ECO:0000313" key="6">
    <source>
        <dbReference type="Proteomes" id="UP000000496"/>
    </source>
</evidence>
<dbReference type="PANTHER" id="PTHR43736:SF1">
    <property type="entry name" value="DIHYDRONEOPTERIN TRIPHOSPHATE DIPHOSPHATASE"/>
    <property type="match status" value="1"/>
</dbReference>
<dbReference type="STRING" id="331113.SNE_A14810"/>
<dbReference type="Gene3D" id="3.90.79.10">
    <property type="entry name" value="Nucleoside Triphosphate Pyrophosphohydrolase"/>
    <property type="match status" value="1"/>
</dbReference>
<dbReference type="SUPFAM" id="SSF55811">
    <property type="entry name" value="Nudix"/>
    <property type="match status" value="1"/>
</dbReference>
<dbReference type="InterPro" id="IPR000086">
    <property type="entry name" value="NUDIX_hydrolase_dom"/>
</dbReference>
<dbReference type="PRINTS" id="PR00502">
    <property type="entry name" value="NUDIXFAMILY"/>
</dbReference>
<dbReference type="CDD" id="cd02883">
    <property type="entry name" value="NUDIX_Hydrolase"/>
    <property type="match status" value="1"/>
</dbReference>
<feature type="domain" description="Nudix hydrolase" evidence="4">
    <location>
        <begin position="8"/>
        <end position="131"/>
    </location>
</feature>
<keyword evidence="3" id="KW-0812">Transmembrane</keyword>
<keyword evidence="1 2" id="KW-0378">Hydrolase</keyword>
<dbReference type="PANTHER" id="PTHR43736">
    <property type="entry name" value="ADP-RIBOSE PYROPHOSPHATASE"/>
    <property type="match status" value="1"/>
</dbReference>
<dbReference type="eggNOG" id="COG1051">
    <property type="taxonomic scope" value="Bacteria"/>
</dbReference>
<evidence type="ECO:0000256" key="2">
    <source>
        <dbReference type="RuleBase" id="RU003476"/>
    </source>
</evidence>
<feature type="transmembrane region" description="Helical" evidence="3">
    <location>
        <begin position="143"/>
        <end position="164"/>
    </location>
</feature>
<accession>F8L943</accession>
<dbReference type="InterPro" id="IPR020084">
    <property type="entry name" value="NUDIX_hydrolase_CS"/>
</dbReference>
<keyword evidence="3" id="KW-0472">Membrane</keyword>
<dbReference type="KEGG" id="sng:SNE_A14810"/>
<dbReference type="GO" id="GO:0016787">
    <property type="term" value="F:hydrolase activity"/>
    <property type="evidence" value="ECO:0007669"/>
    <property type="project" value="UniProtKB-KW"/>
</dbReference>
<dbReference type="PROSITE" id="PS51462">
    <property type="entry name" value="NUDIX"/>
    <property type="match status" value="1"/>
</dbReference>
<evidence type="ECO:0000256" key="1">
    <source>
        <dbReference type="ARBA" id="ARBA00022801"/>
    </source>
</evidence>
<dbReference type="EMBL" id="FR872582">
    <property type="protein sequence ID" value="CCB89358.1"/>
    <property type="molecule type" value="Genomic_DNA"/>
</dbReference>
<dbReference type="HOGENOM" id="CLU_037162_7_2_0"/>
<evidence type="ECO:0000259" key="4">
    <source>
        <dbReference type="PROSITE" id="PS51462"/>
    </source>
</evidence>